<name>A0A699YUS0_HAELA</name>
<organism evidence="1 2">
    <name type="scientific">Haematococcus lacustris</name>
    <name type="common">Green alga</name>
    <name type="synonym">Haematococcus pluvialis</name>
    <dbReference type="NCBI Taxonomy" id="44745"/>
    <lineage>
        <taxon>Eukaryota</taxon>
        <taxon>Viridiplantae</taxon>
        <taxon>Chlorophyta</taxon>
        <taxon>core chlorophytes</taxon>
        <taxon>Chlorophyceae</taxon>
        <taxon>CS clade</taxon>
        <taxon>Chlamydomonadales</taxon>
        <taxon>Haematococcaceae</taxon>
        <taxon>Haematococcus</taxon>
    </lineage>
</organism>
<protein>
    <submittedName>
        <fullName evidence="1">Uncharacterized protein</fullName>
    </submittedName>
</protein>
<dbReference type="Proteomes" id="UP000485058">
    <property type="component" value="Unassembled WGS sequence"/>
</dbReference>
<evidence type="ECO:0000313" key="1">
    <source>
        <dbReference type="EMBL" id="GFH10544.1"/>
    </source>
</evidence>
<comment type="caution">
    <text evidence="1">The sequence shown here is derived from an EMBL/GenBank/DDBJ whole genome shotgun (WGS) entry which is preliminary data.</text>
</comment>
<dbReference type="EMBL" id="BLLF01000324">
    <property type="protein sequence ID" value="GFH10544.1"/>
    <property type="molecule type" value="Genomic_DNA"/>
</dbReference>
<accession>A0A699YUS0</accession>
<proteinExistence type="predicted"/>
<dbReference type="AlphaFoldDB" id="A0A699YUS0"/>
<gene>
    <name evidence="1" type="ORF">HaLaN_05874</name>
</gene>
<reference evidence="1 2" key="1">
    <citation type="submission" date="2020-02" db="EMBL/GenBank/DDBJ databases">
        <title>Draft genome sequence of Haematococcus lacustris strain NIES-144.</title>
        <authorList>
            <person name="Morimoto D."/>
            <person name="Nakagawa S."/>
            <person name="Yoshida T."/>
            <person name="Sawayama S."/>
        </authorList>
    </citation>
    <scope>NUCLEOTIDE SEQUENCE [LARGE SCALE GENOMIC DNA]</scope>
    <source>
        <strain evidence="1 2">NIES-144</strain>
    </source>
</reference>
<evidence type="ECO:0000313" key="2">
    <source>
        <dbReference type="Proteomes" id="UP000485058"/>
    </source>
</evidence>
<sequence>MMCAWTNSAVYASSRKYVEEARPKMRGAAAAAGCHRAEEHRQVKAVPGPRGVVHLMIRDEEIYSIHIKHYPWCVGPTTLPLAHATLPLIHVPHWADKASLSVVQPNKAGIS</sequence>
<keyword evidence="2" id="KW-1185">Reference proteome</keyword>